<comment type="caution">
    <text evidence="2">The sequence shown here is derived from an EMBL/GenBank/DDBJ whole genome shotgun (WGS) entry which is preliminary data.</text>
</comment>
<accession>A0ABP6JCQ4</accession>
<dbReference type="EMBL" id="BAAAXZ010000088">
    <property type="protein sequence ID" value="GAA2926805.1"/>
    <property type="molecule type" value="Genomic_DNA"/>
</dbReference>
<evidence type="ECO:0000256" key="1">
    <source>
        <dbReference type="SAM" id="MobiDB-lite"/>
    </source>
</evidence>
<protein>
    <submittedName>
        <fullName evidence="2">Uncharacterized protein</fullName>
    </submittedName>
</protein>
<evidence type="ECO:0000313" key="3">
    <source>
        <dbReference type="Proteomes" id="UP001501102"/>
    </source>
</evidence>
<name>A0ABP6JCQ4_STRTU</name>
<gene>
    <name evidence="2" type="ORF">GCM10020221_23400</name>
</gene>
<feature type="region of interest" description="Disordered" evidence="1">
    <location>
        <begin position="28"/>
        <end position="52"/>
    </location>
</feature>
<evidence type="ECO:0000313" key="2">
    <source>
        <dbReference type="EMBL" id="GAA2926805.1"/>
    </source>
</evidence>
<organism evidence="2 3">
    <name type="scientific">Streptomyces thioluteus</name>
    <dbReference type="NCBI Taxonomy" id="66431"/>
    <lineage>
        <taxon>Bacteria</taxon>
        <taxon>Bacillati</taxon>
        <taxon>Actinomycetota</taxon>
        <taxon>Actinomycetes</taxon>
        <taxon>Kitasatosporales</taxon>
        <taxon>Streptomycetaceae</taxon>
        <taxon>Streptomyces</taxon>
    </lineage>
</organism>
<reference evidence="3" key="1">
    <citation type="journal article" date="2019" name="Int. J. Syst. Evol. Microbiol.">
        <title>The Global Catalogue of Microorganisms (GCM) 10K type strain sequencing project: providing services to taxonomists for standard genome sequencing and annotation.</title>
        <authorList>
            <consortium name="The Broad Institute Genomics Platform"/>
            <consortium name="The Broad Institute Genome Sequencing Center for Infectious Disease"/>
            <person name="Wu L."/>
            <person name="Ma J."/>
        </authorList>
    </citation>
    <scope>NUCLEOTIDE SEQUENCE [LARGE SCALE GENOMIC DNA]</scope>
    <source>
        <strain evidence="3">JCM 4087</strain>
    </source>
</reference>
<sequence>MKVAVPLSVAAKECPAGVTVVDAASAVAGGSGSGACQAESDGQDGTGREQGA</sequence>
<keyword evidence="3" id="KW-1185">Reference proteome</keyword>
<dbReference type="RefSeq" id="WP_344962899.1">
    <property type="nucleotide sequence ID" value="NZ_BAAAXZ010000088.1"/>
</dbReference>
<proteinExistence type="predicted"/>
<dbReference type="Proteomes" id="UP001501102">
    <property type="component" value="Unassembled WGS sequence"/>
</dbReference>